<name>A0ABD3QM31_9STRA</name>
<evidence type="ECO:0000256" key="1">
    <source>
        <dbReference type="SAM" id="MobiDB-lite"/>
    </source>
</evidence>
<protein>
    <submittedName>
        <fullName evidence="2">Uncharacterized protein</fullName>
    </submittedName>
</protein>
<sequence>MTRPMLRFDPSRHRRQATSFLATSSSSPVTPPKPGSTWERGAKLVKDTDVTNPYLDRVRSEVVDPALQIKTIEDELCAAIGKALGKQGEKVQFALREMKEARAQYLECIHAQAYEGAMESARHHNDARKRAIKARWELLVHRQAVGFTVDNHSVVHKTFPIGEALPEKMEDIRTTVSKDLGDSMNVDAVSDQPPKKAWGDQLSWWERVGRWK</sequence>
<organism evidence="2 3">
    <name type="scientific">Stephanodiscus triporus</name>
    <dbReference type="NCBI Taxonomy" id="2934178"/>
    <lineage>
        <taxon>Eukaryota</taxon>
        <taxon>Sar</taxon>
        <taxon>Stramenopiles</taxon>
        <taxon>Ochrophyta</taxon>
        <taxon>Bacillariophyta</taxon>
        <taxon>Coscinodiscophyceae</taxon>
        <taxon>Thalassiosirophycidae</taxon>
        <taxon>Stephanodiscales</taxon>
        <taxon>Stephanodiscaceae</taxon>
        <taxon>Stephanodiscus</taxon>
    </lineage>
</organism>
<proteinExistence type="predicted"/>
<evidence type="ECO:0000313" key="3">
    <source>
        <dbReference type="Proteomes" id="UP001530315"/>
    </source>
</evidence>
<dbReference type="EMBL" id="JALLAZ020000201">
    <property type="protein sequence ID" value="KAL3801001.1"/>
    <property type="molecule type" value="Genomic_DNA"/>
</dbReference>
<keyword evidence="3" id="KW-1185">Reference proteome</keyword>
<dbReference type="AlphaFoldDB" id="A0ABD3QM31"/>
<feature type="region of interest" description="Disordered" evidence="1">
    <location>
        <begin position="1"/>
        <end position="39"/>
    </location>
</feature>
<accession>A0ABD3QM31</accession>
<comment type="caution">
    <text evidence="2">The sequence shown here is derived from an EMBL/GenBank/DDBJ whole genome shotgun (WGS) entry which is preliminary data.</text>
</comment>
<reference evidence="2 3" key="1">
    <citation type="submission" date="2024-10" db="EMBL/GenBank/DDBJ databases">
        <title>Updated reference genomes for cyclostephanoid diatoms.</title>
        <authorList>
            <person name="Roberts W.R."/>
            <person name="Alverson A.J."/>
        </authorList>
    </citation>
    <scope>NUCLEOTIDE SEQUENCE [LARGE SCALE GENOMIC DNA]</scope>
    <source>
        <strain evidence="2 3">AJA276-08</strain>
    </source>
</reference>
<evidence type="ECO:0000313" key="2">
    <source>
        <dbReference type="EMBL" id="KAL3801001.1"/>
    </source>
</evidence>
<gene>
    <name evidence="2" type="ORF">ACHAW5_000776</name>
</gene>
<dbReference type="Proteomes" id="UP001530315">
    <property type="component" value="Unassembled WGS sequence"/>
</dbReference>